<dbReference type="InterPro" id="IPR016186">
    <property type="entry name" value="C-type_lectin-like/link_sf"/>
</dbReference>
<dbReference type="Proteomes" id="UP000198896">
    <property type="component" value="Unassembled WGS sequence"/>
</dbReference>
<dbReference type="EMBL" id="FONL01000028">
    <property type="protein sequence ID" value="SFE87330.1"/>
    <property type="molecule type" value="Genomic_DNA"/>
</dbReference>
<dbReference type="SUPFAM" id="SSF56436">
    <property type="entry name" value="C-type lectin-like"/>
    <property type="match status" value="1"/>
</dbReference>
<evidence type="ECO:0000313" key="2">
    <source>
        <dbReference type="Proteomes" id="UP000198896"/>
    </source>
</evidence>
<sequence>MHVWRRAPKPLKDHWWNHRPAHRRGRYRGYYNGIYYTDVLSALLVAEVIHSTYAAEPASVIYYAEDSTRPFIPKEAIKYKGHHYQVFSDIGKTMEDAQQFCESMGGHLAAVGDDEMNERMYRLINDSGYDNEYFEKFGHYRMIPNEPVTYVKADQESNVEEDEVFYGLYYWNYKNLTDDGTTDGTGGNAFVCEWDK</sequence>
<name>A0A1I2E4Z9_9FIRM</name>
<proteinExistence type="predicted"/>
<dbReference type="InterPro" id="IPR016187">
    <property type="entry name" value="CTDL_fold"/>
</dbReference>
<dbReference type="CDD" id="cd00037">
    <property type="entry name" value="CLECT"/>
    <property type="match status" value="1"/>
</dbReference>
<organism evidence="1 2">
    <name type="scientific">Succiniclasticum ruminis DSM 9236</name>
    <dbReference type="NCBI Taxonomy" id="1123323"/>
    <lineage>
        <taxon>Bacteria</taxon>
        <taxon>Bacillati</taxon>
        <taxon>Bacillota</taxon>
        <taxon>Negativicutes</taxon>
        <taxon>Acidaminococcales</taxon>
        <taxon>Acidaminococcaceae</taxon>
        <taxon>Succiniclasticum</taxon>
    </lineage>
</organism>
<accession>A0A1I2E4Z9</accession>
<keyword evidence="2" id="KW-1185">Reference proteome</keyword>
<protein>
    <recommendedName>
        <fullName evidence="3">Lectin C-type domain-containing protein</fullName>
    </recommendedName>
</protein>
<dbReference type="AlphaFoldDB" id="A0A1I2E4Z9"/>
<dbReference type="Gene3D" id="3.10.100.10">
    <property type="entry name" value="Mannose-Binding Protein A, subunit A"/>
    <property type="match status" value="1"/>
</dbReference>
<evidence type="ECO:0008006" key="3">
    <source>
        <dbReference type="Google" id="ProtNLM"/>
    </source>
</evidence>
<reference evidence="1 2" key="1">
    <citation type="submission" date="2016-10" db="EMBL/GenBank/DDBJ databases">
        <authorList>
            <person name="de Groot N.N."/>
        </authorList>
    </citation>
    <scope>NUCLEOTIDE SEQUENCE [LARGE SCALE GENOMIC DNA]</scope>
    <source>
        <strain evidence="1 2">DSM 9236</strain>
    </source>
</reference>
<gene>
    <name evidence="1" type="ORF">SAMN05216245_1289</name>
</gene>
<evidence type="ECO:0000313" key="1">
    <source>
        <dbReference type="EMBL" id="SFE87330.1"/>
    </source>
</evidence>